<evidence type="ECO:0000256" key="11">
    <source>
        <dbReference type="ARBA" id="ARBA00032305"/>
    </source>
</evidence>
<dbReference type="RefSeq" id="WP_259625101.1">
    <property type="nucleotide sequence ID" value="NZ_JANYMP010000010.1"/>
</dbReference>
<dbReference type="Gene3D" id="3.50.30.40">
    <property type="entry name" value="Ribonuclease E inhibitor RraA/RraA-like"/>
    <property type="match status" value="1"/>
</dbReference>
<dbReference type="AlphaFoldDB" id="A0A9X2VNC5"/>
<evidence type="ECO:0000313" key="14">
    <source>
        <dbReference type="EMBL" id="MCS7479607.1"/>
    </source>
</evidence>
<evidence type="ECO:0000256" key="4">
    <source>
        <dbReference type="ARBA" id="ARBA00011233"/>
    </source>
</evidence>
<dbReference type="PANTHER" id="PTHR33254">
    <property type="entry name" value="4-HYDROXY-4-METHYL-2-OXOGLUTARATE ALDOLASE 3-RELATED"/>
    <property type="match status" value="1"/>
</dbReference>
<evidence type="ECO:0000256" key="3">
    <source>
        <dbReference type="ARBA" id="ARBA00008621"/>
    </source>
</evidence>
<dbReference type="GO" id="GO:0046872">
    <property type="term" value="F:metal ion binding"/>
    <property type="evidence" value="ECO:0007669"/>
    <property type="project" value="UniProtKB-KW"/>
</dbReference>
<comment type="caution">
    <text evidence="14">The sequence shown here is derived from an EMBL/GenBank/DDBJ whole genome shotgun (WGS) entry which is preliminary data.</text>
</comment>
<keyword evidence="15" id="KW-1185">Reference proteome</keyword>
<protein>
    <recommendedName>
        <fullName evidence="7">Putative 4-hydroxy-4-methyl-2-oxoglutarate aldolase</fullName>
        <ecNumber evidence="6">4.1.1.112</ecNumber>
        <ecNumber evidence="5">4.1.3.17</ecNumber>
    </recommendedName>
    <alternativeName>
        <fullName evidence="11">Oxaloacetate decarboxylase</fullName>
    </alternativeName>
    <alternativeName>
        <fullName evidence="9">Regulator of ribonuclease activity homolog</fullName>
    </alternativeName>
    <alternativeName>
        <fullName evidence="10">RraA-like protein</fullName>
    </alternativeName>
</protein>
<dbReference type="GO" id="GO:0008948">
    <property type="term" value="F:oxaloacetate decarboxylase activity"/>
    <property type="evidence" value="ECO:0007669"/>
    <property type="project" value="UniProtKB-EC"/>
</dbReference>
<evidence type="ECO:0000256" key="12">
    <source>
        <dbReference type="ARBA" id="ARBA00047973"/>
    </source>
</evidence>
<dbReference type="InterPro" id="IPR005493">
    <property type="entry name" value="RraA/RraA-like"/>
</dbReference>
<organism evidence="14 15">
    <name type="scientific">Umezawaea endophytica</name>
    <dbReference type="NCBI Taxonomy" id="1654476"/>
    <lineage>
        <taxon>Bacteria</taxon>
        <taxon>Bacillati</taxon>
        <taxon>Actinomycetota</taxon>
        <taxon>Actinomycetes</taxon>
        <taxon>Pseudonocardiales</taxon>
        <taxon>Pseudonocardiaceae</taxon>
        <taxon>Umezawaea</taxon>
    </lineage>
</organism>
<comment type="cofactor">
    <cofactor evidence="2">
        <name>a divalent metal cation</name>
        <dbReference type="ChEBI" id="CHEBI:60240"/>
    </cofactor>
</comment>
<comment type="subunit">
    <text evidence="4">Homotrimer.</text>
</comment>
<name>A0A9X2VNC5_9PSEU</name>
<keyword evidence="13" id="KW-0479">Metal-binding</keyword>
<gene>
    <name evidence="14" type="ORF">NZH93_22325</name>
</gene>
<dbReference type="PANTHER" id="PTHR33254:SF4">
    <property type="entry name" value="4-HYDROXY-4-METHYL-2-OXOGLUTARATE ALDOLASE 3-RELATED"/>
    <property type="match status" value="1"/>
</dbReference>
<feature type="binding site" evidence="13">
    <location>
        <position position="107"/>
    </location>
    <ligand>
        <name>Mg(2+)</name>
        <dbReference type="ChEBI" id="CHEBI:18420"/>
    </ligand>
</feature>
<dbReference type="EC" id="4.1.1.112" evidence="6"/>
<evidence type="ECO:0000256" key="13">
    <source>
        <dbReference type="PIRSR" id="PIRSR605493-1"/>
    </source>
</evidence>
<evidence type="ECO:0000256" key="9">
    <source>
        <dbReference type="ARBA" id="ARBA00029596"/>
    </source>
</evidence>
<evidence type="ECO:0000256" key="5">
    <source>
        <dbReference type="ARBA" id="ARBA00012213"/>
    </source>
</evidence>
<evidence type="ECO:0000256" key="7">
    <source>
        <dbReference type="ARBA" id="ARBA00016549"/>
    </source>
</evidence>
<dbReference type="Proteomes" id="UP001141259">
    <property type="component" value="Unassembled WGS sequence"/>
</dbReference>
<sequence length="220" mass="22983">MPLHTLLTRARLLPVSVISDADKSLPTMDHGIHRIAGTGTIAGRAVTAHSDGDLLSVLEGLELAQPGDVLVVDASTNPTVAVAGGLFATEAHRKGLSAIIVDGLVRDLDTLRPLGFTVYARGTCPRSGPATTPPRTQVPIRCGGVNVHPGTLVLADDDGVLVTTPERLTALIDTAEAIHLHEETALAKLTDGGSLFSSMNFRTHRENVLNGTPSKLGFIA</sequence>
<comment type="similarity">
    <text evidence="3">Belongs to the class II aldolase/RraA-like family.</text>
</comment>
<keyword evidence="13" id="KW-0460">Magnesium</keyword>
<proteinExistence type="inferred from homology"/>
<reference evidence="14" key="1">
    <citation type="submission" date="2022-08" db="EMBL/GenBank/DDBJ databases">
        <authorList>
            <person name="Tistechok S."/>
            <person name="Samborskyy M."/>
            <person name="Roman I."/>
        </authorList>
    </citation>
    <scope>NUCLEOTIDE SEQUENCE</scope>
    <source>
        <strain evidence="14">DSM 103496</strain>
    </source>
</reference>
<dbReference type="GO" id="GO:0047443">
    <property type="term" value="F:4-hydroxy-4-methyl-2-oxoglutarate aldolase activity"/>
    <property type="evidence" value="ECO:0007669"/>
    <property type="project" value="UniProtKB-EC"/>
</dbReference>
<comment type="catalytic activity">
    <reaction evidence="1">
        <text>4-hydroxy-4-methyl-2-oxoglutarate = 2 pyruvate</text>
        <dbReference type="Rhea" id="RHEA:22748"/>
        <dbReference type="ChEBI" id="CHEBI:15361"/>
        <dbReference type="ChEBI" id="CHEBI:58276"/>
        <dbReference type="EC" id="4.1.3.17"/>
    </reaction>
</comment>
<dbReference type="Pfam" id="PF03737">
    <property type="entry name" value="RraA-like"/>
    <property type="match status" value="1"/>
</dbReference>
<dbReference type="CDD" id="cd16841">
    <property type="entry name" value="RraA_family"/>
    <property type="match status" value="1"/>
</dbReference>
<dbReference type="EMBL" id="JANYMP010000010">
    <property type="protein sequence ID" value="MCS7479607.1"/>
    <property type="molecule type" value="Genomic_DNA"/>
</dbReference>
<comment type="function">
    <text evidence="8">Catalyzes the aldol cleavage of 4-hydroxy-4-methyl-2-oxoglutarate (HMG) into 2 molecules of pyruvate. Also contains a secondary oxaloacetate (OAA) decarboxylase activity due to the common pyruvate enolate transition state formed following C-C bond cleavage in the retro-aldol and decarboxylation reactions.</text>
</comment>
<dbReference type="EC" id="4.1.3.17" evidence="5"/>
<evidence type="ECO:0000256" key="2">
    <source>
        <dbReference type="ARBA" id="ARBA00001968"/>
    </source>
</evidence>
<evidence type="ECO:0000256" key="10">
    <source>
        <dbReference type="ARBA" id="ARBA00030169"/>
    </source>
</evidence>
<evidence type="ECO:0000256" key="6">
    <source>
        <dbReference type="ARBA" id="ARBA00012947"/>
    </source>
</evidence>
<dbReference type="SUPFAM" id="SSF89562">
    <property type="entry name" value="RraA-like"/>
    <property type="match status" value="1"/>
</dbReference>
<comment type="catalytic activity">
    <reaction evidence="12">
        <text>oxaloacetate + H(+) = pyruvate + CO2</text>
        <dbReference type="Rhea" id="RHEA:15641"/>
        <dbReference type="ChEBI" id="CHEBI:15361"/>
        <dbReference type="ChEBI" id="CHEBI:15378"/>
        <dbReference type="ChEBI" id="CHEBI:16452"/>
        <dbReference type="ChEBI" id="CHEBI:16526"/>
        <dbReference type="EC" id="4.1.1.112"/>
    </reaction>
</comment>
<accession>A0A9X2VNC5</accession>
<dbReference type="InterPro" id="IPR036704">
    <property type="entry name" value="RraA/RraA-like_sf"/>
</dbReference>
<feature type="binding site" evidence="13">
    <location>
        <position position="106"/>
    </location>
    <ligand>
        <name>substrate</name>
    </ligand>
</feature>
<evidence type="ECO:0000256" key="8">
    <source>
        <dbReference type="ARBA" id="ARBA00025046"/>
    </source>
</evidence>
<evidence type="ECO:0000256" key="1">
    <source>
        <dbReference type="ARBA" id="ARBA00001342"/>
    </source>
</evidence>
<comment type="cofactor">
    <cofactor evidence="13">
        <name>Mg(2+)</name>
        <dbReference type="ChEBI" id="CHEBI:18420"/>
    </cofactor>
</comment>
<evidence type="ECO:0000313" key="15">
    <source>
        <dbReference type="Proteomes" id="UP001141259"/>
    </source>
</evidence>